<evidence type="ECO:0000256" key="3">
    <source>
        <dbReference type="ARBA" id="ARBA00022622"/>
    </source>
</evidence>
<evidence type="ECO:0000313" key="10">
    <source>
        <dbReference type="Ensembl" id="ENSPEMP00000036788.1"/>
    </source>
</evidence>
<dbReference type="GO" id="GO:0009897">
    <property type="term" value="C:external side of plasma membrane"/>
    <property type="evidence" value="ECO:0007669"/>
    <property type="project" value="TreeGrafter"/>
</dbReference>
<dbReference type="InterPro" id="IPR013783">
    <property type="entry name" value="Ig-like_fold"/>
</dbReference>
<dbReference type="PRINTS" id="PR01638">
    <property type="entry name" value="MHCCLASSI"/>
</dbReference>
<keyword evidence="2" id="KW-1003">Cell membrane</keyword>
<keyword evidence="6" id="KW-1015">Disulfide bond</keyword>
<sequence>MLLMGTHTLHYNLMALSLEGTRKFEFRAQGYIDNEPFLRYEGYRRRAELWGPRIKRQGGAEIWTRETKDMQEKEEQLRRMLTEVMTQKGQHGGIHTLQATFGCETQGNNTGGFWRLGYDGQDFLTFDQKSQTWKVSMPSALSTKTFWEKHGPSTDQVQTFLNDTCPDRLQRYSIYLGNQLMDTGPPMVTVSRRPYPVGRITLTCWAFNLYTPVATLTWLQDGRPVQQHSFGPGTILPSGNGTFQTWVSIWVLPGQEPHFTCRLRHRSKNIDVPTLLGPQAGESGGATSSASARVASAFLSMLVFLACA</sequence>
<organism evidence="10 11">
    <name type="scientific">Peromyscus maniculatus bairdii</name>
    <name type="common">Prairie deer mouse</name>
    <dbReference type="NCBI Taxonomy" id="230844"/>
    <lineage>
        <taxon>Eukaryota</taxon>
        <taxon>Metazoa</taxon>
        <taxon>Chordata</taxon>
        <taxon>Craniata</taxon>
        <taxon>Vertebrata</taxon>
        <taxon>Euteleostomi</taxon>
        <taxon>Mammalia</taxon>
        <taxon>Eutheria</taxon>
        <taxon>Euarchontoglires</taxon>
        <taxon>Glires</taxon>
        <taxon>Rodentia</taxon>
        <taxon>Myomorpha</taxon>
        <taxon>Muroidea</taxon>
        <taxon>Cricetidae</taxon>
        <taxon>Neotominae</taxon>
        <taxon>Peromyscus</taxon>
    </lineage>
</organism>
<reference evidence="10 11" key="1">
    <citation type="submission" date="2018-10" db="EMBL/GenBank/DDBJ databases">
        <title>Improved assembly of the deer mouse Peromyscus maniculatus genome.</title>
        <authorList>
            <person name="Lassance J.-M."/>
            <person name="Hoekstra H.E."/>
        </authorList>
    </citation>
    <scope>NUCLEOTIDE SEQUENCE [LARGE SCALE GENOMIC DNA]</scope>
</reference>
<evidence type="ECO:0000256" key="8">
    <source>
        <dbReference type="RuleBase" id="RU004439"/>
    </source>
</evidence>
<comment type="subcellular location">
    <subcellularLocation>
        <location evidence="1">Cell membrane</location>
        <topology evidence="1">Lipid-anchor</topology>
        <topology evidence="1">GPI-anchor</topology>
    </subcellularLocation>
</comment>
<feature type="domain" description="Ig-like" evidence="9">
    <location>
        <begin position="186"/>
        <end position="271"/>
    </location>
</feature>
<dbReference type="Gene3D" id="3.30.500.10">
    <property type="entry name" value="MHC class I-like antigen recognition-like"/>
    <property type="match status" value="1"/>
</dbReference>
<dbReference type="SMART" id="SM00407">
    <property type="entry name" value="IGc1"/>
    <property type="match status" value="1"/>
</dbReference>
<keyword evidence="11" id="KW-1185">Reference proteome</keyword>
<dbReference type="SUPFAM" id="SSF54452">
    <property type="entry name" value="MHC antigen-recognition domain"/>
    <property type="match status" value="1"/>
</dbReference>
<evidence type="ECO:0000256" key="6">
    <source>
        <dbReference type="ARBA" id="ARBA00023157"/>
    </source>
</evidence>
<dbReference type="InterPro" id="IPR036179">
    <property type="entry name" value="Ig-like_dom_sf"/>
</dbReference>
<evidence type="ECO:0000313" key="11">
    <source>
        <dbReference type="Proteomes" id="UP000694547"/>
    </source>
</evidence>
<dbReference type="InterPro" id="IPR011162">
    <property type="entry name" value="MHC_I/II-like_Ag-recog"/>
</dbReference>
<evidence type="ECO:0000256" key="4">
    <source>
        <dbReference type="ARBA" id="ARBA00022729"/>
    </source>
</evidence>
<reference evidence="10" key="2">
    <citation type="submission" date="2025-08" db="UniProtKB">
        <authorList>
            <consortium name="Ensembl"/>
        </authorList>
    </citation>
    <scope>IDENTIFICATION</scope>
</reference>
<comment type="similarity">
    <text evidence="8">Belongs to the MHC class I family.</text>
</comment>
<dbReference type="FunFam" id="2.60.40.10:FF:000204">
    <property type="entry name" value="Major histocompatibility complex, class I-related protein"/>
    <property type="match status" value="1"/>
</dbReference>
<dbReference type="Pfam" id="PF00129">
    <property type="entry name" value="MHC_I"/>
    <property type="match status" value="1"/>
</dbReference>
<dbReference type="Pfam" id="PF07654">
    <property type="entry name" value="C1-set"/>
    <property type="match status" value="1"/>
</dbReference>
<dbReference type="InterPro" id="IPR001039">
    <property type="entry name" value="MHC_I_a_a1/a2"/>
</dbReference>
<dbReference type="InterPro" id="IPR011161">
    <property type="entry name" value="MHC_I-like_Ag-recog"/>
</dbReference>
<accession>A0A8C8W7K9</accession>
<reference evidence="10" key="3">
    <citation type="submission" date="2025-09" db="UniProtKB">
        <authorList>
            <consortium name="Ensembl"/>
        </authorList>
    </citation>
    <scope>IDENTIFICATION</scope>
</reference>
<evidence type="ECO:0000256" key="5">
    <source>
        <dbReference type="ARBA" id="ARBA00023136"/>
    </source>
</evidence>
<proteinExistence type="inferred from homology"/>
<keyword evidence="4" id="KW-0732">Signal</keyword>
<dbReference type="FunFam" id="3.30.500.10:FF:000003">
    <property type="entry name" value="IgG receptor FcRn large subunit p51"/>
    <property type="match status" value="1"/>
</dbReference>
<dbReference type="Gene3D" id="2.60.40.10">
    <property type="entry name" value="Immunoglobulins"/>
    <property type="match status" value="1"/>
</dbReference>
<keyword evidence="3" id="KW-0336">GPI-anchor</keyword>
<evidence type="ECO:0000256" key="2">
    <source>
        <dbReference type="ARBA" id="ARBA00022475"/>
    </source>
</evidence>
<dbReference type="PROSITE" id="PS50835">
    <property type="entry name" value="IG_LIKE"/>
    <property type="match status" value="1"/>
</dbReference>
<keyword evidence="7" id="KW-0325">Glycoprotein</keyword>
<dbReference type="SUPFAM" id="SSF48726">
    <property type="entry name" value="Immunoglobulin"/>
    <property type="match status" value="1"/>
</dbReference>
<dbReference type="Ensembl" id="ENSPEMT00000034272.1">
    <property type="protein sequence ID" value="ENSPEMP00000036788.1"/>
    <property type="gene ID" value="ENSPEMG00000024553.1"/>
</dbReference>
<dbReference type="AlphaFoldDB" id="A0A8C8W7K9"/>
<dbReference type="GO" id="GO:0006955">
    <property type="term" value="P:immune response"/>
    <property type="evidence" value="ECO:0007669"/>
    <property type="project" value="TreeGrafter"/>
</dbReference>
<keyword evidence="5" id="KW-0472">Membrane</keyword>
<dbReference type="InterPro" id="IPR007110">
    <property type="entry name" value="Ig-like_dom"/>
</dbReference>
<dbReference type="Proteomes" id="UP000694547">
    <property type="component" value="Chromosome 1"/>
</dbReference>
<dbReference type="GeneTree" id="ENSGT01150000286995"/>
<evidence type="ECO:0000256" key="7">
    <source>
        <dbReference type="ARBA" id="ARBA00023180"/>
    </source>
</evidence>
<dbReference type="PANTHER" id="PTHR16675:SF139">
    <property type="entry name" value="MHC CLASS I-LIKE PROTEIN MILL1"/>
    <property type="match status" value="1"/>
</dbReference>
<name>A0A8C8W7K9_PERMB</name>
<protein>
    <recommendedName>
        <fullName evidence="9">Ig-like domain-containing protein</fullName>
    </recommendedName>
</protein>
<evidence type="ECO:0000256" key="1">
    <source>
        <dbReference type="ARBA" id="ARBA00004609"/>
    </source>
</evidence>
<keyword evidence="3" id="KW-0449">Lipoprotein</keyword>
<dbReference type="InterPro" id="IPR037055">
    <property type="entry name" value="MHC_I-like_Ag-recog_sf"/>
</dbReference>
<dbReference type="GO" id="GO:0005615">
    <property type="term" value="C:extracellular space"/>
    <property type="evidence" value="ECO:0007669"/>
    <property type="project" value="TreeGrafter"/>
</dbReference>
<dbReference type="InterPro" id="IPR050208">
    <property type="entry name" value="MHC_class-I_related"/>
</dbReference>
<evidence type="ECO:0000259" key="9">
    <source>
        <dbReference type="PROSITE" id="PS50835"/>
    </source>
</evidence>
<dbReference type="InterPro" id="IPR003597">
    <property type="entry name" value="Ig_C1-set"/>
</dbReference>
<dbReference type="PANTHER" id="PTHR16675">
    <property type="entry name" value="MHC CLASS I-RELATED"/>
    <property type="match status" value="1"/>
</dbReference>